<dbReference type="RefSeq" id="WP_310797889.1">
    <property type="nucleotide sequence ID" value="NZ_CP123872.1"/>
</dbReference>
<name>A0AA52EGS6_9PROT</name>
<proteinExistence type="predicted"/>
<reference evidence="1" key="1">
    <citation type="submission" date="2023-04" db="EMBL/GenBank/DDBJ databases">
        <title>Complete genome sequence of Temperatibacter marinus.</title>
        <authorList>
            <person name="Rong J.-C."/>
            <person name="Yi M.-L."/>
            <person name="Zhao Q."/>
        </authorList>
    </citation>
    <scope>NUCLEOTIDE SEQUENCE</scope>
    <source>
        <strain evidence="1">NBRC 110045</strain>
    </source>
</reference>
<dbReference type="PRINTS" id="PR01996">
    <property type="entry name" value="MTP1FAMILY"/>
</dbReference>
<dbReference type="KEGG" id="tmk:QGN29_10895"/>
<dbReference type="InterPro" id="IPR022344">
    <property type="entry name" value="GTA_major-tail"/>
</dbReference>
<dbReference type="NCBIfam" id="TIGR02126">
    <property type="entry name" value="phgtail_TP901_1"/>
    <property type="match status" value="1"/>
</dbReference>
<dbReference type="Proteomes" id="UP001268683">
    <property type="component" value="Chromosome"/>
</dbReference>
<keyword evidence="2" id="KW-1185">Reference proteome</keyword>
<organism evidence="1 2">
    <name type="scientific">Temperatibacter marinus</name>
    <dbReference type="NCBI Taxonomy" id="1456591"/>
    <lineage>
        <taxon>Bacteria</taxon>
        <taxon>Pseudomonadati</taxon>
        <taxon>Pseudomonadota</taxon>
        <taxon>Alphaproteobacteria</taxon>
        <taxon>Kordiimonadales</taxon>
        <taxon>Temperatibacteraceae</taxon>
        <taxon>Temperatibacter</taxon>
    </lineage>
</organism>
<evidence type="ECO:0000313" key="2">
    <source>
        <dbReference type="Proteomes" id="UP001268683"/>
    </source>
</evidence>
<dbReference type="AlphaFoldDB" id="A0AA52EGS6"/>
<accession>A0AA52EGS6</accession>
<dbReference type="Pfam" id="PF06199">
    <property type="entry name" value="Phage_tail_2"/>
    <property type="match status" value="1"/>
</dbReference>
<protein>
    <submittedName>
        <fullName evidence="1">Phage major tail protein, TP901-1 family</fullName>
    </submittedName>
</protein>
<evidence type="ECO:0000313" key="1">
    <source>
        <dbReference type="EMBL" id="WND02054.1"/>
    </source>
</evidence>
<sequence>MIPQKGKDFLLLVEDMSNEGSFLQIGGFRSNSFSINGETVDITSKNSRGYRELLDGAGIKSLSTSGSGIFMSDETIKFVNGVALTGIIHTWQLVVPGMGSYTAPFALTTFEMSGEHNGEVTYSLSLESAGLVAYSR</sequence>
<dbReference type="EMBL" id="CP123872">
    <property type="protein sequence ID" value="WND02054.1"/>
    <property type="molecule type" value="Genomic_DNA"/>
</dbReference>
<gene>
    <name evidence="1" type="ORF">QGN29_10895</name>
</gene>
<dbReference type="InterPro" id="IPR011855">
    <property type="entry name" value="Phgtail_TP901_1"/>
</dbReference>